<evidence type="ECO:0000313" key="1">
    <source>
        <dbReference type="EMBL" id="KAI5673033.1"/>
    </source>
</evidence>
<reference evidence="2" key="1">
    <citation type="journal article" date="2023" name="Nat. Plants">
        <title>Single-cell RNA sequencing provides a high-resolution roadmap for understanding the multicellular compartmentation of specialized metabolism.</title>
        <authorList>
            <person name="Sun S."/>
            <person name="Shen X."/>
            <person name="Li Y."/>
            <person name="Li Y."/>
            <person name="Wang S."/>
            <person name="Li R."/>
            <person name="Zhang H."/>
            <person name="Shen G."/>
            <person name="Guo B."/>
            <person name="Wei J."/>
            <person name="Xu J."/>
            <person name="St-Pierre B."/>
            <person name="Chen S."/>
            <person name="Sun C."/>
        </authorList>
    </citation>
    <scope>NUCLEOTIDE SEQUENCE [LARGE SCALE GENOMIC DNA]</scope>
</reference>
<dbReference type="Proteomes" id="UP001060085">
    <property type="component" value="Linkage Group LG03"/>
</dbReference>
<name>A0ACC0BK93_CATRO</name>
<organism evidence="1 2">
    <name type="scientific">Catharanthus roseus</name>
    <name type="common">Madagascar periwinkle</name>
    <name type="synonym">Vinca rosea</name>
    <dbReference type="NCBI Taxonomy" id="4058"/>
    <lineage>
        <taxon>Eukaryota</taxon>
        <taxon>Viridiplantae</taxon>
        <taxon>Streptophyta</taxon>
        <taxon>Embryophyta</taxon>
        <taxon>Tracheophyta</taxon>
        <taxon>Spermatophyta</taxon>
        <taxon>Magnoliopsida</taxon>
        <taxon>eudicotyledons</taxon>
        <taxon>Gunneridae</taxon>
        <taxon>Pentapetalae</taxon>
        <taxon>asterids</taxon>
        <taxon>lamiids</taxon>
        <taxon>Gentianales</taxon>
        <taxon>Apocynaceae</taxon>
        <taxon>Rauvolfioideae</taxon>
        <taxon>Vinceae</taxon>
        <taxon>Catharanthinae</taxon>
        <taxon>Catharanthus</taxon>
    </lineage>
</organism>
<proteinExistence type="predicted"/>
<evidence type="ECO:0000313" key="2">
    <source>
        <dbReference type="Proteomes" id="UP001060085"/>
    </source>
</evidence>
<gene>
    <name evidence="1" type="ORF">M9H77_13397</name>
</gene>
<accession>A0ACC0BK93</accession>
<sequence length="446" mass="50758">MASLKTLFVFLALFAFVFAQIKADSVDVSADDDDRFKVPKSEASEEVVQLKSKIRTLESHVEEKTRELKGKDDLIAEKEKTIKEKTDSIASLQSEIASLQKKGTLDAEELVGKAHSRAIELEKQVEKLRKEIDLKNKEKETAEAKAVEAEKKVLDLNSKVENLQKIIEEQKAKLRKTERALQIAEEEMKKAKFEATSKISELMEVHGAWLPPWLAVRMAHYQSLLEKHWEELGKPAADTLMQKAIEKKAQAEKWAEPHIETVKTKFVPAVKEQWLIVATHVEPHVQSLTAKTKEVYEKSKDVVTPHVLKAKELADPYFQEVKKFSKPYIDKVATAARPHIDKVQFTLEPYAKEAVRFYGKFLESATSYHHQVQGTVQETLKKHELTRTLATKELVWFIASALLALPALVVFNVCSAIFRSKKPKKSNRNGASNHSRRKGKRVHPDK</sequence>
<protein>
    <submittedName>
        <fullName evidence="1">Uncharacterized protein</fullName>
    </submittedName>
</protein>
<comment type="caution">
    <text evidence="1">The sequence shown here is derived from an EMBL/GenBank/DDBJ whole genome shotgun (WGS) entry which is preliminary data.</text>
</comment>
<keyword evidence="2" id="KW-1185">Reference proteome</keyword>
<dbReference type="EMBL" id="CM044703">
    <property type="protein sequence ID" value="KAI5673033.1"/>
    <property type="molecule type" value="Genomic_DNA"/>
</dbReference>